<dbReference type="PANTHER" id="PTHR28052">
    <property type="entry name" value="UPF0545 PROTEIN C22ORF39"/>
    <property type="match status" value="1"/>
</dbReference>
<comment type="similarity">
    <text evidence="1">Belongs to the UPF0545 family.</text>
</comment>
<gene>
    <name evidence="5" type="ORF">WMY93_005334</name>
</gene>
<protein>
    <recommendedName>
        <fullName evidence="3">Synaptic plasticity regulator PANTS</fullName>
    </recommendedName>
    <alternativeName>
        <fullName evidence="4">Plasticity-associated neural transcript short</fullName>
    </alternativeName>
</protein>
<dbReference type="GO" id="GO:0043083">
    <property type="term" value="C:synaptic cleft"/>
    <property type="evidence" value="ECO:0007669"/>
    <property type="project" value="UniProtKB-SubCell"/>
</dbReference>
<name>A0AAW0Q244_9GOBI</name>
<evidence type="ECO:0000256" key="1">
    <source>
        <dbReference type="ARBA" id="ARBA00006412"/>
    </source>
</evidence>
<dbReference type="Pfam" id="PF11326">
    <property type="entry name" value="PANTS-like"/>
    <property type="match status" value="1"/>
</dbReference>
<organism evidence="5 6">
    <name type="scientific">Mugilogobius chulae</name>
    <name type="common">yellowstripe goby</name>
    <dbReference type="NCBI Taxonomy" id="88201"/>
    <lineage>
        <taxon>Eukaryota</taxon>
        <taxon>Metazoa</taxon>
        <taxon>Chordata</taxon>
        <taxon>Craniata</taxon>
        <taxon>Vertebrata</taxon>
        <taxon>Euteleostomi</taxon>
        <taxon>Actinopterygii</taxon>
        <taxon>Neopterygii</taxon>
        <taxon>Teleostei</taxon>
        <taxon>Neoteleostei</taxon>
        <taxon>Acanthomorphata</taxon>
        <taxon>Gobiaria</taxon>
        <taxon>Gobiiformes</taxon>
        <taxon>Gobioidei</taxon>
        <taxon>Gobiidae</taxon>
        <taxon>Gobionellinae</taxon>
        <taxon>Mugilogobius</taxon>
    </lineage>
</organism>
<evidence type="ECO:0000256" key="3">
    <source>
        <dbReference type="ARBA" id="ARBA00044072"/>
    </source>
</evidence>
<proteinExistence type="inferred from homology"/>
<comment type="subcellular location">
    <subcellularLocation>
        <location evidence="2">Synaptic cleft</location>
    </subcellularLocation>
</comment>
<evidence type="ECO:0000313" key="6">
    <source>
        <dbReference type="Proteomes" id="UP001460270"/>
    </source>
</evidence>
<dbReference type="AlphaFoldDB" id="A0AAW0Q244"/>
<dbReference type="Proteomes" id="UP001460270">
    <property type="component" value="Unassembled WGS sequence"/>
</dbReference>
<accession>A0AAW0Q244</accession>
<comment type="caution">
    <text evidence="5">The sequence shown here is derived from an EMBL/GenBank/DDBJ whole genome shotgun (WGS) entry which is preliminary data.</text>
</comment>
<sequence>MEQTRAIPWRPPRSCEDYWSEFKLCTSLWNRFHHYYTYGAAPSCQQWREDYNTCREWERNKDTKAKEELQKSERNRVAEQQKFTPVWELRKEPPKDWHMPLNQEK</sequence>
<reference evidence="6" key="1">
    <citation type="submission" date="2024-04" db="EMBL/GenBank/DDBJ databases">
        <title>Salinicola lusitanus LLJ914,a marine bacterium isolated from the Okinawa Trough.</title>
        <authorList>
            <person name="Li J."/>
        </authorList>
    </citation>
    <scope>NUCLEOTIDE SEQUENCE [LARGE SCALE GENOMIC DNA]</scope>
</reference>
<dbReference type="InterPro" id="IPR021475">
    <property type="entry name" value="Pants/Emi1-like"/>
</dbReference>
<dbReference type="PANTHER" id="PTHR28052:SF1">
    <property type="entry name" value="UPF0545 PROTEIN C22ORF39"/>
    <property type="match status" value="1"/>
</dbReference>
<evidence type="ECO:0000256" key="4">
    <source>
        <dbReference type="ARBA" id="ARBA00044235"/>
    </source>
</evidence>
<keyword evidence="6" id="KW-1185">Reference proteome</keyword>
<evidence type="ECO:0000313" key="5">
    <source>
        <dbReference type="EMBL" id="KAK7934438.1"/>
    </source>
</evidence>
<evidence type="ECO:0000256" key="2">
    <source>
        <dbReference type="ARBA" id="ARBA00043942"/>
    </source>
</evidence>
<dbReference type="EMBL" id="JBBPFD010000003">
    <property type="protein sequence ID" value="KAK7934438.1"/>
    <property type="molecule type" value="Genomic_DNA"/>
</dbReference>